<dbReference type="GO" id="GO:0035102">
    <property type="term" value="C:PRC1 complex"/>
    <property type="evidence" value="ECO:0007669"/>
    <property type="project" value="TreeGrafter"/>
</dbReference>
<keyword evidence="10" id="KW-1185">Reference proteome</keyword>
<feature type="domain" description="RING-type" evidence="9">
    <location>
        <begin position="18"/>
        <end position="61"/>
    </location>
</feature>
<dbReference type="InterPro" id="IPR032443">
    <property type="entry name" value="RAWUL"/>
</dbReference>
<keyword evidence="4" id="KW-0862">Zinc</keyword>
<dbReference type="PANTHER" id="PTHR10825">
    <property type="entry name" value="RING FINGER DOMAIN-CONTAINING, POLYCOMB GROUP COMPONENT"/>
    <property type="match status" value="1"/>
</dbReference>
<dbReference type="InterPro" id="IPR001841">
    <property type="entry name" value="Znf_RING"/>
</dbReference>
<dbReference type="PANTHER" id="PTHR10825:SF29">
    <property type="entry name" value="POLYCOMB GROUP RING FINGER PROTEIN 1"/>
    <property type="match status" value="1"/>
</dbReference>
<keyword evidence="7" id="KW-0175">Coiled coil</keyword>
<evidence type="ECO:0000313" key="11">
    <source>
        <dbReference type="WBParaSite" id="scf7180000421428.g6913"/>
    </source>
</evidence>
<dbReference type="InterPro" id="IPR017907">
    <property type="entry name" value="Znf_RING_CS"/>
</dbReference>
<dbReference type="Pfam" id="PF16207">
    <property type="entry name" value="RAWUL"/>
    <property type="match status" value="1"/>
</dbReference>
<evidence type="ECO:0000256" key="4">
    <source>
        <dbReference type="ARBA" id="ARBA00022833"/>
    </source>
</evidence>
<feature type="region of interest" description="Disordered" evidence="8">
    <location>
        <begin position="404"/>
        <end position="458"/>
    </location>
</feature>
<dbReference type="Pfam" id="PF00097">
    <property type="entry name" value="zf-C3HC4"/>
    <property type="match status" value="1"/>
</dbReference>
<protein>
    <submittedName>
        <fullName evidence="11">RING-type domain-containing protein</fullName>
    </submittedName>
</protein>
<feature type="region of interest" description="Disordered" evidence="8">
    <location>
        <begin position="587"/>
        <end position="658"/>
    </location>
</feature>
<dbReference type="WBParaSite" id="scf7180000421428.g6913">
    <property type="protein sequence ID" value="scf7180000421428.g6913"/>
    <property type="gene ID" value="scf7180000421428.g6913"/>
</dbReference>
<evidence type="ECO:0000256" key="6">
    <source>
        <dbReference type="PROSITE-ProRule" id="PRU00175"/>
    </source>
</evidence>
<evidence type="ECO:0000256" key="8">
    <source>
        <dbReference type="SAM" id="MobiDB-lite"/>
    </source>
</evidence>
<feature type="region of interest" description="Disordered" evidence="8">
    <location>
        <begin position="472"/>
        <end position="565"/>
    </location>
</feature>
<feature type="compositionally biased region" description="Low complexity" evidence="8">
    <location>
        <begin position="592"/>
        <end position="618"/>
    </location>
</feature>
<evidence type="ECO:0000256" key="1">
    <source>
        <dbReference type="ARBA" id="ARBA00004123"/>
    </source>
</evidence>
<sequence length="843" mass="94341">MNSREQAKALGLEEHITCSLCQDYLSDAVTLTGCLHFFCRSCLLQHLSSAGPDSRKCPKCKIELGNEHIYKRDLRLQELVYKLVPDLFWRQLRRVARRQHRSSRDSNNGSSTTTASFSERRIQQRRMLLQLSTQLCSPNENISLQIEYVPLTKVLAASGDDSLVSLSEKISATTENHKEEQQQNEDIGEEQIILIDQQQQIPSSSSSSSFPPQNICERTTTAIEQQQKQYSFCRYFRCSAKVKIEQLKRLLESKLAMSDFYGVYFVDPQLKFVLEDDFSLEDVVQLFSWSRKSPLRLNFTLAQLPPKEDEDRQEVLEDMPQLDMESGPTEQISLQQQASPIITTTTIKCQNNLNEIPKQGQQEKIEKEEKLIIKEKSVGINEGGKNNIGGEGAVQKTVTSLSLFSPSSQQSSSISASSLHQSSSQQQQQQQNQTTTTKINLSKNIIRSSTQSPPNSTKTAIARLSTAGVSPLRPVTSLISPPPTNNGTLTNNKKRQRNFSSSSPNIRPKKVQKQQEKFTKIEGGNNNCEQTTIINPTNEIRANLTAGGGGSGQQQQKSPAAGEGKSPHILIESQSVQQQQIPPVVNLPSAISTPKTTTSHSITTSGNTKTNNKNTSENKTTKTRTYNRSKLSKKQQEQQQQVQAVSATQHQPQFQPAQQQQQIFANNNNHLNNFSATFQNQFDAFVAANTTQQQQYAQINSMQNIPQQIRLMQQMLLNSTTLEFDENENSTATTMLFSNKTLNGTDDGLNGTALIEGINGTLNEAMNETLTKPTLQTTPKPTQQLIENKQQNSQSLRCLVGSNPLNKTNRPPPIEPLWCNDTVEYEKRKCLNIVCYTDIYGNC</sequence>
<feature type="compositionally biased region" description="Low complexity" evidence="8">
    <location>
        <begin position="404"/>
        <end position="433"/>
    </location>
</feature>
<feature type="compositionally biased region" description="Polar residues" evidence="8">
    <location>
        <begin position="434"/>
        <end position="458"/>
    </location>
</feature>
<dbReference type="SMART" id="SM00184">
    <property type="entry name" value="RING"/>
    <property type="match status" value="1"/>
</dbReference>
<organism evidence="10 11">
    <name type="scientific">Meloidogyne floridensis</name>
    <dbReference type="NCBI Taxonomy" id="298350"/>
    <lineage>
        <taxon>Eukaryota</taxon>
        <taxon>Metazoa</taxon>
        <taxon>Ecdysozoa</taxon>
        <taxon>Nematoda</taxon>
        <taxon>Chromadorea</taxon>
        <taxon>Rhabditida</taxon>
        <taxon>Tylenchina</taxon>
        <taxon>Tylenchomorpha</taxon>
        <taxon>Tylenchoidea</taxon>
        <taxon>Meloidogynidae</taxon>
        <taxon>Meloidogyninae</taxon>
        <taxon>Meloidogyne</taxon>
    </lineage>
</organism>
<dbReference type="Gene3D" id="3.10.20.90">
    <property type="entry name" value="Phosphatidylinositol 3-kinase Catalytic Subunit, Chain A, domain 1"/>
    <property type="match status" value="1"/>
</dbReference>
<keyword evidence="3 6" id="KW-0863">Zinc-finger</keyword>
<evidence type="ECO:0000256" key="5">
    <source>
        <dbReference type="ARBA" id="ARBA00023242"/>
    </source>
</evidence>
<dbReference type="GO" id="GO:0008270">
    <property type="term" value="F:zinc ion binding"/>
    <property type="evidence" value="ECO:0007669"/>
    <property type="project" value="UniProtKB-KW"/>
</dbReference>
<dbReference type="InterPro" id="IPR013083">
    <property type="entry name" value="Znf_RING/FYVE/PHD"/>
</dbReference>
<feature type="compositionally biased region" description="Basic residues" evidence="8">
    <location>
        <begin position="621"/>
        <end position="633"/>
    </location>
</feature>
<dbReference type="GO" id="GO:0000122">
    <property type="term" value="P:negative regulation of transcription by RNA polymerase II"/>
    <property type="evidence" value="ECO:0007669"/>
    <property type="project" value="TreeGrafter"/>
</dbReference>
<reference evidence="11" key="1">
    <citation type="submission" date="2022-11" db="UniProtKB">
        <authorList>
            <consortium name="WormBaseParasite"/>
        </authorList>
    </citation>
    <scope>IDENTIFICATION</scope>
</reference>
<dbReference type="PROSITE" id="PS00518">
    <property type="entry name" value="ZF_RING_1"/>
    <property type="match status" value="1"/>
</dbReference>
<comment type="subcellular location">
    <subcellularLocation>
        <location evidence="1">Nucleus</location>
    </subcellularLocation>
</comment>
<evidence type="ECO:0000256" key="2">
    <source>
        <dbReference type="ARBA" id="ARBA00022723"/>
    </source>
</evidence>
<dbReference type="PROSITE" id="PS50089">
    <property type="entry name" value="ZF_RING_2"/>
    <property type="match status" value="1"/>
</dbReference>
<dbReference type="Gene3D" id="3.30.40.10">
    <property type="entry name" value="Zinc/RING finger domain, C3HC4 (zinc finger)"/>
    <property type="match status" value="1"/>
</dbReference>
<feature type="coiled-coil region" evidence="7">
    <location>
        <begin position="163"/>
        <end position="190"/>
    </location>
</feature>
<evidence type="ECO:0000256" key="7">
    <source>
        <dbReference type="SAM" id="Coils"/>
    </source>
</evidence>
<feature type="compositionally biased region" description="Polar residues" evidence="8">
    <location>
        <begin position="524"/>
        <end position="540"/>
    </location>
</feature>
<proteinExistence type="predicted"/>
<dbReference type="InterPro" id="IPR018957">
    <property type="entry name" value="Znf_C3HC4_RING-type"/>
</dbReference>
<evidence type="ECO:0000259" key="9">
    <source>
        <dbReference type="PROSITE" id="PS50089"/>
    </source>
</evidence>
<feature type="compositionally biased region" description="Low complexity" evidence="8">
    <location>
        <begin position="637"/>
        <end position="658"/>
    </location>
</feature>
<dbReference type="Proteomes" id="UP000887560">
    <property type="component" value="Unplaced"/>
</dbReference>
<keyword evidence="5" id="KW-0539">Nucleus</keyword>
<dbReference type="SUPFAM" id="SSF57850">
    <property type="entry name" value="RING/U-box"/>
    <property type="match status" value="1"/>
</dbReference>
<dbReference type="AlphaFoldDB" id="A0A915NSL4"/>
<dbReference type="GO" id="GO:1990841">
    <property type="term" value="F:promoter-specific chromatin binding"/>
    <property type="evidence" value="ECO:0007669"/>
    <property type="project" value="TreeGrafter"/>
</dbReference>
<accession>A0A915NSL4</accession>
<evidence type="ECO:0000313" key="10">
    <source>
        <dbReference type="Proteomes" id="UP000887560"/>
    </source>
</evidence>
<evidence type="ECO:0000256" key="3">
    <source>
        <dbReference type="ARBA" id="ARBA00022771"/>
    </source>
</evidence>
<name>A0A915NSL4_9BILA</name>
<keyword evidence="2" id="KW-0479">Metal-binding</keyword>